<proteinExistence type="predicted"/>
<evidence type="ECO:0000313" key="2">
    <source>
        <dbReference type="EMBL" id="KAJ7660635.1"/>
    </source>
</evidence>
<feature type="region of interest" description="Disordered" evidence="1">
    <location>
        <begin position="1"/>
        <end position="138"/>
    </location>
</feature>
<dbReference type="AlphaFoldDB" id="A0AAD7G2Y5"/>
<feature type="compositionally biased region" description="Pro residues" evidence="1">
    <location>
        <begin position="124"/>
        <end position="138"/>
    </location>
</feature>
<gene>
    <name evidence="2" type="ORF">B0H17DRAFT_1185290</name>
</gene>
<evidence type="ECO:0000313" key="3">
    <source>
        <dbReference type="Proteomes" id="UP001221757"/>
    </source>
</evidence>
<accession>A0AAD7G2Y5</accession>
<dbReference type="Proteomes" id="UP001221757">
    <property type="component" value="Unassembled WGS sequence"/>
</dbReference>
<protein>
    <submittedName>
        <fullName evidence="2">Uncharacterized protein</fullName>
    </submittedName>
</protein>
<feature type="compositionally biased region" description="Basic and acidic residues" evidence="1">
    <location>
        <begin position="9"/>
        <end position="19"/>
    </location>
</feature>
<feature type="compositionally biased region" description="Basic and acidic residues" evidence="1">
    <location>
        <begin position="95"/>
        <end position="111"/>
    </location>
</feature>
<organism evidence="2 3">
    <name type="scientific">Mycena rosella</name>
    <name type="common">Pink bonnet</name>
    <name type="synonym">Agaricus rosellus</name>
    <dbReference type="NCBI Taxonomy" id="1033263"/>
    <lineage>
        <taxon>Eukaryota</taxon>
        <taxon>Fungi</taxon>
        <taxon>Dikarya</taxon>
        <taxon>Basidiomycota</taxon>
        <taxon>Agaricomycotina</taxon>
        <taxon>Agaricomycetes</taxon>
        <taxon>Agaricomycetidae</taxon>
        <taxon>Agaricales</taxon>
        <taxon>Marasmiineae</taxon>
        <taxon>Mycenaceae</taxon>
        <taxon>Mycena</taxon>
    </lineage>
</organism>
<comment type="caution">
    <text evidence="2">The sequence shown here is derived from an EMBL/GenBank/DDBJ whole genome shotgun (WGS) entry which is preliminary data.</text>
</comment>
<dbReference type="EMBL" id="JARKIE010000256">
    <property type="protein sequence ID" value="KAJ7660635.1"/>
    <property type="molecule type" value="Genomic_DNA"/>
</dbReference>
<evidence type="ECO:0000256" key="1">
    <source>
        <dbReference type="SAM" id="MobiDB-lite"/>
    </source>
</evidence>
<feature type="compositionally biased region" description="Basic residues" evidence="1">
    <location>
        <begin position="80"/>
        <end position="94"/>
    </location>
</feature>
<keyword evidence="3" id="KW-1185">Reference proteome</keyword>
<name>A0AAD7G2Y5_MYCRO</name>
<feature type="compositionally biased region" description="Basic and acidic residues" evidence="1">
    <location>
        <begin position="49"/>
        <end position="79"/>
    </location>
</feature>
<reference evidence="2" key="1">
    <citation type="submission" date="2023-03" db="EMBL/GenBank/DDBJ databases">
        <title>Massive genome expansion in bonnet fungi (Mycena s.s.) driven by repeated elements and novel gene families across ecological guilds.</title>
        <authorList>
            <consortium name="Lawrence Berkeley National Laboratory"/>
            <person name="Harder C.B."/>
            <person name="Miyauchi S."/>
            <person name="Viragh M."/>
            <person name="Kuo A."/>
            <person name="Thoen E."/>
            <person name="Andreopoulos B."/>
            <person name="Lu D."/>
            <person name="Skrede I."/>
            <person name="Drula E."/>
            <person name="Henrissat B."/>
            <person name="Morin E."/>
            <person name="Kohler A."/>
            <person name="Barry K."/>
            <person name="LaButti K."/>
            <person name="Morin E."/>
            <person name="Salamov A."/>
            <person name="Lipzen A."/>
            <person name="Mereny Z."/>
            <person name="Hegedus B."/>
            <person name="Baldrian P."/>
            <person name="Stursova M."/>
            <person name="Weitz H."/>
            <person name="Taylor A."/>
            <person name="Grigoriev I.V."/>
            <person name="Nagy L.G."/>
            <person name="Martin F."/>
            <person name="Kauserud H."/>
        </authorList>
    </citation>
    <scope>NUCLEOTIDE SEQUENCE</scope>
    <source>
        <strain evidence="2">CBHHK067</strain>
    </source>
</reference>
<sequence length="338" mass="36778">MEMGVDEWTVGRDVCRDGEWPSVAVNADEMSSAAGKTMQCGGQANGRRSTNERRRSKHTYEDADSKLEGKESEGEEKKGRTAKRRGKGRKKPQKREKADEKAEKKSKEDHAPSLPFPRRTPTAAPSPPSTPSSPVPSTVPAPAPLALPIALVVPVRAPRCVAAVRARAHGGRAAAVWVRGDADTAWGDVLGLPCWGGKVEYEIPQRGRKANAGAGKWRAYDHLVLPGLVSKRPPEKEKRPQVDTGAARLRGVSKGVKIEPKGWRNRVERRVESTEGEGAGAGRVPSSIVAEFVVKLFGRGLVDVEVEGVEVEGRMWVMGTAFELFRIQHSTNCVVIYK</sequence>